<feature type="compositionally biased region" description="Basic residues" evidence="3">
    <location>
        <begin position="96"/>
        <end position="111"/>
    </location>
</feature>
<evidence type="ECO:0000313" key="4">
    <source>
        <dbReference type="EMBL" id="ODN06363.1"/>
    </source>
</evidence>
<feature type="repeat" description="MBT" evidence="2">
    <location>
        <begin position="354"/>
        <end position="462"/>
    </location>
</feature>
<dbReference type="CDD" id="cd20098">
    <property type="entry name" value="MBT_dSfmbt-like_rpt2"/>
    <property type="match status" value="1"/>
</dbReference>
<evidence type="ECO:0000313" key="5">
    <source>
        <dbReference type="Proteomes" id="UP000094527"/>
    </source>
</evidence>
<accession>A0A1D2NM53</accession>
<protein>
    <submittedName>
        <fullName evidence="4">MBT domain-containing protein 1</fullName>
    </submittedName>
</protein>
<proteinExistence type="predicted"/>
<dbReference type="GO" id="GO:0003682">
    <property type="term" value="F:chromatin binding"/>
    <property type="evidence" value="ECO:0007669"/>
    <property type="project" value="TreeGrafter"/>
</dbReference>
<evidence type="ECO:0000256" key="1">
    <source>
        <dbReference type="ARBA" id="ARBA00022737"/>
    </source>
</evidence>
<dbReference type="STRING" id="48709.A0A1D2NM53"/>
<evidence type="ECO:0000256" key="3">
    <source>
        <dbReference type="SAM" id="MobiDB-lite"/>
    </source>
</evidence>
<dbReference type="EMBL" id="LJIJ01000007">
    <property type="protein sequence ID" value="ODN06363.1"/>
    <property type="molecule type" value="Genomic_DNA"/>
</dbReference>
<name>A0A1D2NM53_ORCCI</name>
<dbReference type="Pfam" id="PF02820">
    <property type="entry name" value="MBT"/>
    <property type="match status" value="3"/>
</dbReference>
<dbReference type="OMA" id="QIANEGC"/>
<dbReference type="SMART" id="SM00561">
    <property type="entry name" value="MBT"/>
    <property type="match status" value="3"/>
</dbReference>
<gene>
    <name evidence="4" type="ORF">Ocin01_00350</name>
</gene>
<evidence type="ECO:0000256" key="2">
    <source>
        <dbReference type="PROSITE-ProRule" id="PRU00459"/>
    </source>
</evidence>
<dbReference type="Gene3D" id="2.30.30.140">
    <property type="match status" value="4"/>
</dbReference>
<comment type="caution">
    <text evidence="4">The sequence shown here is derived from an EMBL/GenBank/DDBJ whole genome shotgun (WGS) entry which is preliminary data.</text>
</comment>
<dbReference type="Proteomes" id="UP000094527">
    <property type="component" value="Unassembled WGS sequence"/>
</dbReference>
<dbReference type="SUPFAM" id="SSF63748">
    <property type="entry name" value="Tudor/PWWP/MBT"/>
    <property type="match status" value="4"/>
</dbReference>
<dbReference type="GO" id="GO:0045892">
    <property type="term" value="P:negative regulation of DNA-templated transcription"/>
    <property type="evidence" value="ECO:0007669"/>
    <property type="project" value="TreeGrafter"/>
</dbReference>
<keyword evidence="1" id="KW-0677">Repeat</keyword>
<dbReference type="AlphaFoldDB" id="A0A1D2NM53"/>
<sequence>MAEAEVKRRTRGKGLPVSPSGTAPTTDDEDIGNKSSTRPRRGSSSTVGVGNKNLGMESSVRQRRRSLSTADADKADKTGKSKTPTLTVETSVRLVRAGRSRNRQGKVKRRKGESNAEADDDEDGPFTLFRQSDKASDWDVYLKDLDAISWVAPVDFFKNAPFATRWKQIAKVGMQIELPHPKVISSKCYCVGTIVAFAGYKAMVRLENLNPRSYKSIVWISFCSSIPKHLGYSFRNRKVLLPNDAPDHITDDKKDEDFIRINEEFVEQIYGKSDLQNTVSQRHSEIVLEELEEKQSQFSLNEVVEVMDKEEPVRNRLARIVSVTGDRIIVRYVDADENDQGFCFNMNSELVHPLGWSHCVGQNLKACPKSMYTFKSLSKNSFPKYPSDLKIKVDMVFELRHPCIPYKVVTASVYKKLHFGYFVAKIDSNDPDDAGTFVFHVTSDYILPCGFCKEHNIPLEVPSGEDDSCFNWHTYCKVNDLTPLGLEKVYPKPAHKFVKGSKLEAVDICQPLYLGPATVVNTADHLLYLHFDGWPNKDEYYQWISAFSPDIYPAGWAEMVGHSFQSHAKPPNDVDHYYIPKQK</sequence>
<dbReference type="PROSITE" id="PS51079">
    <property type="entry name" value="MBT"/>
    <property type="match status" value="3"/>
</dbReference>
<feature type="repeat" description="MBT" evidence="2">
    <location>
        <begin position="136"/>
        <end position="243"/>
    </location>
</feature>
<organism evidence="4 5">
    <name type="scientific">Orchesella cincta</name>
    <name type="common">Springtail</name>
    <name type="synonym">Podura cincta</name>
    <dbReference type="NCBI Taxonomy" id="48709"/>
    <lineage>
        <taxon>Eukaryota</taxon>
        <taxon>Metazoa</taxon>
        <taxon>Ecdysozoa</taxon>
        <taxon>Arthropoda</taxon>
        <taxon>Hexapoda</taxon>
        <taxon>Collembola</taxon>
        <taxon>Entomobryomorpha</taxon>
        <taxon>Entomobryoidea</taxon>
        <taxon>Orchesellidae</taxon>
        <taxon>Orchesellinae</taxon>
        <taxon>Orchesella</taxon>
    </lineage>
</organism>
<dbReference type="OrthoDB" id="5917609at2759"/>
<dbReference type="InterPro" id="IPR050548">
    <property type="entry name" value="PcG_chromatin_remod_factors"/>
</dbReference>
<dbReference type="GO" id="GO:0042393">
    <property type="term" value="F:histone binding"/>
    <property type="evidence" value="ECO:0007669"/>
    <property type="project" value="TreeGrafter"/>
</dbReference>
<feature type="region of interest" description="Disordered" evidence="3">
    <location>
        <begin position="1"/>
        <end position="126"/>
    </location>
</feature>
<dbReference type="PANTHER" id="PTHR12247">
    <property type="entry name" value="POLYCOMB GROUP PROTEIN"/>
    <property type="match status" value="1"/>
</dbReference>
<dbReference type="PANTHER" id="PTHR12247:SF129">
    <property type="entry name" value="SOP-2-RELATED PROTEIN 3"/>
    <property type="match status" value="1"/>
</dbReference>
<dbReference type="GO" id="GO:0005634">
    <property type="term" value="C:nucleus"/>
    <property type="evidence" value="ECO:0007669"/>
    <property type="project" value="InterPro"/>
</dbReference>
<reference evidence="4 5" key="1">
    <citation type="journal article" date="2016" name="Genome Biol. Evol.">
        <title>Gene Family Evolution Reflects Adaptation to Soil Environmental Stressors in the Genome of the Collembolan Orchesella cincta.</title>
        <authorList>
            <person name="Faddeeva-Vakhrusheva A."/>
            <person name="Derks M.F."/>
            <person name="Anvar S.Y."/>
            <person name="Agamennone V."/>
            <person name="Suring W."/>
            <person name="Smit S."/>
            <person name="van Straalen N.M."/>
            <person name="Roelofs D."/>
        </authorList>
    </citation>
    <scope>NUCLEOTIDE SEQUENCE [LARGE SCALE GENOMIC DNA]</scope>
    <source>
        <tissue evidence="4">Mixed pool</tissue>
    </source>
</reference>
<feature type="compositionally biased region" description="Polar residues" evidence="3">
    <location>
        <begin position="81"/>
        <end position="90"/>
    </location>
</feature>
<keyword evidence="5" id="KW-1185">Reference proteome</keyword>
<dbReference type="InterPro" id="IPR004092">
    <property type="entry name" value="Mbt"/>
</dbReference>
<feature type="repeat" description="MBT" evidence="2">
    <location>
        <begin position="470"/>
        <end position="567"/>
    </location>
</feature>